<evidence type="ECO:0000313" key="1">
    <source>
        <dbReference type="EMBL" id="MFC6017045.1"/>
    </source>
</evidence>
<accession>A0ABW1K6F5</accession>
<keyword evidence="2" id="KW-1185">Reference proteome</keyword>
<dbReference type="Proteomes" id="UP001596203">
    <property type="component" value="Unassembled WGS sequence"/>
</dbReference>
<reference evidence="2" key="1">
    <citation type="journal article" date="2019" name="Int. J. Syst. Evol. Microbiol.">
        <title>The Global Catalogue of Microorganisms (GCM) 10K type strain sequencing project: providing services to taxonomists for standard genome sequencing and annotation.</title>
        <authorList>
            <consortium name="The Broad Institute Genomics Platform"/>
            <consortium name="The Broad Institute Genome Sequencing Center for Infectious Disease"/>
            <person name="Wu L."/>
            <person name="Ma J."/>
        </authorList>
    </citation>
    <scope>NUCLEOTIDE SEQUENCE [LARGE SCALE GENOMIC DNA]</scope>
    <source>
        <strain evidence="2">ZS-35-S2</strain>
    </source>
</reference>
<sequence length="144" mass="15896">MGTRRELSDLIRAMARSDWDTADRLLDQLGQSGWGGGSQVIGAAFALAVDRRFRGKNLEDIARFVADTRARYQDGSDLPALAMEGMIRAVLGEVHLVDDIAPDVAFSAQIAVLGTLLQDEDLTDEQLEQFIRTVEATARRIHVR</sequence>
<proteinExistence type="predicted"/>
<dbReference type="EMBL" id="JBHSPR010000010">
    <property type="protein sequence ID" value="MFC6017045.1"/>
    <property type="molecule type" value="Genomic_DNA"/>
</dbReference>
<protein>
    <submittedName>
        <fullName evidence="1">Uncharacterized protein</fullName>
    </submittedName>
</protein>
<name>A0ABW1K6F5_9ACTN</name>
<dbReference type="RefSeq" id="WP_377421025.1">
    <property type="nucleotide sequence ID" value="NZ_JBHSPR010000010.1"/>
</dbReference>
<evidence type="ECO:0000313" key="2">
    <source>
        <dbReference type="Proteomes" id="UP001596203"/>
    </source>
</evidence>
<comment type="caution">
    <text evidence="1">The sequence shown here is derived from an EMBL/GenBank/DDBJ whole genome shotgun (WGS) entry which is preliminary data.</text>
</comment>
<organism evidence="1 2">
    <name type="scientific">Plantactinospora solaniradicis</name>
    <dbReference type="NCBI Taxonomy" id="1723736"/>
    <lineage>
        <taxon>Bacteria</taxon>
        <taxon>Bacillati</taxon>
        <taxon>Actinomycetota</taxon>
        <taxon>Actinomycetes</taxon>
        <taxon>Micromonosporales</taxon>
        <taxon>Micromonosporaceae</taxon>
        <taxon>Plantactinospora</taxon>
    </lineage>
</organism>
<gene>
    <name evidence="1" type="ORF">ACFP2T_12620</name>
</gene>